<dbReference type="AlphaFoldDB" id="A0A502CC35"/>
<sequence length="121" mass="12664">MEKSLGNTNIPQFGAADADNSRDTLTGEHQLTDEQQHAAHKQGGIGPAPGRPKNAPERIPGQLRDPAEADDVEGGGDEQQRRDGDTDVERPGNTDDPEHVSVDTAALAGHANTGHSPSDAT</sequence>
<evidence type="ECO:0000256" key="1">
    <source>
        <dbReference type="SAM" id="MobiDB-lite"/>
    </source>
</evidence>
<proteinExistence type="predicted"/>
<protein>
    <submittedName>
        <fullName evidence="2">Uncharacterized protein</fullName>
    </submittedName>
</protein>
<feature type="compositionally biased region" description="Polar residues" evidence="1">
    <location>
        <begin position="1"/>
        <end position="11"/>
    </location>
</feature>
<accession>A0A502CC35</accession>
<evidence type="ECO:0000313" key="2">
    <source>
        <dbReference type="EMBL" id="TPG10707.1"/>
    </source>
</evidence>
<organism evidence="2 3">
    <name type="scientific">Rhodanobacter glycinis</name>
    <dbReference type="NCBI Taxonomy" id="582702"/>
    <lineage>
        <taxon>Bacteria</taxon>
        <taxon>Pseudomonadati</taxon>
        <taxon>Pseudomonadota</taxon>
        <taxon>Gammaproteobacteria</taxon>
        <taxon>Lysobacterales</taxon>
        <taxon>Rhodanobacteraceae</taxon>
        <taxon>Rhodanobacter</taxon>
    </lineage>
</organism>
<feature type="compositionally biased region" description="Basic and acidic residues" evidence="1">
    <location>
        <begin position="19"/>
        <end position="37"/>
    </location>
</feature>
<feature type="compositionally biased region" description="Basic and acidic residues" evidence="1">
    <location>
        <begin position="78"/>
        <end position="101"/>
    </location>
</feature>
<dbReference type="EMBL" id="RCZO01000002">
    <property type="protein sequence ID" value="TPG10707.1"/>
    <property type="molecule type" value="Genomic_DNA"/>
</dbReference>
<reference evidence="2 3" key="1">
    <citation type="journal article" date="2019" name="Environ. Microbiol.">
        <title>Species interactions and distinct microbial communities in high Arctic permafrost affected cryosols are associated with the CH4 and CO2 gas fluxes.</title>
        <authorList>
            <person name="Altshuler I."/>
            <person name="Hamel J."/>
            <person name="Turney S."/>
            <person name="Magnuson E."/>
            <person name="Levesque R."/>
            <person name="Greer C."/>
            <person name="Whyte L.G."/>
        </authorList>
    </citation>
    <scope>NUCLEOTIDE SEQUENCE [LARGE SCALE GENOMIC DNA]</scope>
    <source>
        <strain evidence="2 3">S13Y</strain>
    </source>
</reference>
<comment type="caution">
    <text evidence="2">The sequence shown here is derived from an EMBL/GenBank/DDBJ whole genome shotgun (WGS) entry which is preliminary data.</text>
</comment>
<name>A0A502CC35_9GAMM</name>
<gene>
    <name evidence="2" type="ORF">EAH88_06405</name>
</gene>
<feature type="region of interest" description="Disordered" evidence="1">
    <location>
        <begin position="1"/>
        <end position="121"/>
    </location>
</feature>
<dbReference type="Proteomes" id="UP000319486">
    <property type="component" value="Unassembled WGS sequence"/>
</dbReference>
<keyword evidence="3" id="KW-1185">Reference proteome</keyword>
<evidence type="ECO:0000313" key="3">
    <source>
        <dbReference type="Proteomes" id="UP000319486"/>
    </source>
</evidence>